<keyword evidence="1" id="KW-0472">Membrane</keyword>
<proteinExistence type="predicted"/>
<evidence type="ECO:0000256" key="1">
    <source>
        <dbReference type="SAM" id="Phobius"/>
    </source>
</evidence>
<dbReference type="AlphaFoldDB" id="A0A3B0XNM7"/>
<keyword evidence="1" id="KW-1133">Transmembrane helix</keyword>
<gene>
    <name evidence="2" type="ORF">MNBD_GAMMA10-233</name>
</gene>
<keyword evidence="1" id="KW-0812">Transmembrane</keyword>
<feature type="transmembrane region" description="Helical" evidence="1">
    <location>
        <begin position="62"/>
        <end position="85"/>
    </location>
</feature>
<reference evidence="2" key="1">
    <citation type="submission" date="2018-06" db="EMBL/GenBank/DDBJ databases">
        <authorList>
            <person name="Zhirakovskaya E."/>
        </authorList>
    </citation>
    <scope>NUCLEOTIDE SEQUENCE</scope>
</reference>
<evidence type="ECO:0000313" key="2">
    <source>
        <dbReference type="EMBL" id="VAW64817.1"/>
    </source>
</evidence>
<protein>
    <submittedName>
        <fullName evidence="2">Uncharacterized protein</fullName>
    </submittedName>
</protein>
<organism evidence="2">
    <name type="scientific">hydrothermal vent metagenome</name>
    <dbReference type="NCBI Taxonomy" id="652676"/>
    <lineage>
        <taxon>unclassified sequences</taxon>
        <taxon>metagenomes</taxon>
        <taxon>ecological metagenomes</taxon>
    </lineage>
</organism>
<accession>A0A3B0XNM7</accession>
<dbReference type="EMBL" id="UOFJ01000151">
    <property type="protein sequence ID" value="VAW64817.1"/>
    <property type="molecule type" value="Genomic_DNA"/>
</dbReference>
<name>A0A3B0XNM7_9ZZZZ</name>
<sequence>MSLSEPVKEFEGELDRPENDQMIRFLKQHQPSAHADIVQRLVASTEDLVDIKFYCPDTDNHAYYLAHTPNGVIFAAAIGMSALMYRLPEAAMRDALASGGEILPDFGEPWVSFNPFWPERDDEQEKTDHSSEMKQWCKLAYHYAQL</sequence>